<keyword evidence="2" id="KW-1185">Reference proteome</keyword>
<dbReference type="PANTHER" id="PTHR37515:SF2">
    <property type="entry name" value="YALI0C09240P"/>
    <property type="match status" value="1"/>
</dbReference>
<sequence length="192" mass="21892">MDKYLFCDASIEELKLIKETKPLKKLENISKAIGAPAKAITSLEEYKVYLKEDALSKKSWGLSDFNEPNQTEDDLFKEEVLVEGSDNIKNVFCFIDAYLSNEATIKVTRPNPSQPLTNVELIAIYSRAFQFIYEEEEKEVGNPGHVQGMLNRNQSNGRYGIWGHDLSDLVYNGFSEVLIHKDFIVCDFHVDS</sequence>
<comment type="caution">
    <text evidence="1">The sequence shown here is derived from an EMBL/GenBank/DDBJ whole genome shotgun (WGS) entry which is preliminary data.</text>
</comment>
<proteinExistence type="predicted"/>
<name>A0AAN7TK69_9MYCE</name>
<dbReference type="EMBL" id="JAVFKY010000006">
    <property type="protein sequence ID" value="KAK5575267.1"/>
    <property type="molecule type" value="Genomic_DNA"/>
</dbReference>
<reference evidence="1 2" key="1">
    <citation type="submission" date="2023-11" db="EMBL/GenBank/DDBJ databases">
        <title>Dfirmibasis_genome.</title>
        <authorList>
            <person name="Edelbroek B."/>
            <person name="Kjellin J."/>
            <person name="Jerlstrom-Hultqvist J."/>
            <person name="Soderbom F."/>
        </authorList>
    </citation>
    <scope>NUCLEOTIDE SEQUENCE [LARGE SCALE GENOMIC DNA]</scope>
    <source>
        <strain evidence="1 2">TNS-C-14</strain>
    </source>
</reference>
<accession>A0AAN7TK69</accession>
<dbReference type="PANTHER" id="PTHR37515">
    <property type="entry name" value="YALI0C09240P"/>
    <property type="match status" value="1"/>
</dbReference>
<dbReference type="AlphaFoldDB" id="A0AAN7TK69"/>
<dbReference type="Proteomes" id="UP001344447">
    <property type="component" value="Unassembled WGS sequence"/>
</dbReference>
<protein>
    <submittedName>
        <fullName evidence="1">Uncharacterized protein</fullName>
    </submittedName>
</protein>
<evidence type="ECO:0000313" key="2">
    <source>
        <dbReference type="Proteomes" id="UP001344447"/>
    </source>
</evidence>
<organism evidence="1 2">
    <name type="scientific">Dictyostelium firmibasis</name>
    <dbReference type="NCBI Taxonomy" id="79012"/>
    <lineage>
        <taxon>Eukaryota</taxon>
        <taxon>Amoebozoa</taxon>
        <taxon>Evosea</taxon>
        <taxon>Eumycetozoa</taxon>
        <taxon>Dictyostelia</taxon>
        <taxon>Dictyosteliales</taxon>
        <taxon>Dictyosteliaceae</taxon>
        <taxon>Dictyostelium</taxon>
    </lineage>
</organism>
<gene>
    <name evidence="1" type="ORF">RB653_010524</name>
</gene>
<evidence type="ECO:0000313" key="1">
    <source>
        <dbReference type="EMBL" id="KAK5575267.1"/>
    </source>
</evidence>